<dbReference type="InterPro" id="IPR005149">
    <property type="entry name" value="Tscrpt_reg_PadR_N"/>
</dbReference>
<evidence type="ECO:0000313" key="2">
    <source>
        <dbReference type="EMBL" id="SFS34224.1"/>
    </source>
</evidence>
<dbReference type="RefSeq" id="WP_074943408.1">
    <property type="nucleotide sequence ID" value="NZ_FOZU01000001.1"/>
</dbReference>
<evidence type="ECO:0000259" key="1">
    <source>
        <dbReference type="Pfam" id="PF03551"/>
    </source>
</evidence>
<protein>
    <submittedName>
        <fullName evidence="2">DNA-binding transcriptional regulator, PadR family</fullName>
    </submittedName>
</protein>
<proteinExistence type="predicted"/>
<feature type="domain" description="Transcription regulator PadR N-terminal" evidence="1">
    <location>
        <begin position="34"/>
        <end position="103"/>
    </location>
</feature>
<reference evidence="3" key="1">
    <citation type="submission" date="2016-10" db="EMBL/GenBank/DDBJ databases">
        <authorList>
            <person name="Varghese N."/>
            <person name="Submissions S."/>
        </authorList>
    </citation>
    <scope>NUCLEOTIDE SEQUENCE [LARGE SCALE GENOMIC DNA]</scope>
    <source>
        <strain evidence="3">ANC 5076</strain>
    </source>
</reference>
<dbReference type="InterPro" id="IPR036388">
    <property type="entry name" value="WH-like_DNA-bd_sf"/>
</dbReference>
<evidence type="ECO:0000313" key="3">
    <source>
        <dbReference type="Proteomes" id="UP000182827"/>
    </source>
</evidence>
<gene>
    <name evidence="2" type="ORF">SAMN05444586_1001294</name>
</gene>
<keyword evidence="3" id="KW-1185">Reference proteome</keyword>
<dbReference type="InterPro" id="IPR036390">
    <property type="entry name" value="WH_DNA-bd_sf"/>
</dbReference>
<dbReference type="Pfam" id="PF03551">
    <property type="entry name" value="PadR"/>
    <property type="match status" value="1"/>
</dbReference>
<sequence length="173" mass="19626">MSKTPNPELLTDSESIQTPRKNRLFEAGHMKLVVLHLISLAPKHGYEIIKEIGEIVGGGYTPSAGTIYPTLNYLEDMQFISAEKIEGDRKQYSITQTGVEHLNAQQAQVENILGRFETRREIQNNQQYIDIHRAMENLKTSLRLKLKNSEINAEEVRLIAEQIDQAAVNIGRL</sequence>
<dbReference type="PANTHER" id="PTHR43252">
    <property type="entry name" value="TRANSCRIPTIONAL REGULATOR YQJI"/>
    <property type="match status" value="1"/>
</dbReference>
<name>A0A1I6P1Z5_9GAMM</name>
<dbReference type="GO" id="GO:0003677">
    <property type="term" value="F:DNA binding"/>
    <property type="evidence" value="ECO:0007669"/>
    <property type="project" value="UniProtKB-KW"/>
</dbReference>
<dbReference type="Proteomes" id="UP000182827">
    <property type="component" value="Unassembled WGS sequence"/>
</dbReference>
<accession>A0A1I6P1Z5</accession>
<dbReference type="Gene3D" id="1.10.10.10">
    <property type="entry name" value="Winged helix-like DNA-binding domain superfamily/Winged helix DNA-binding domain"/>
    <property type="match status" value="1"/>
</dbReference>
<dbReference type="AlphaFoldDB" id="A0A1I6P1Z5"/>
<keyword evidence="2" id="KW-0238">DNA-binding</keyword>
<dbReference type="PANTHER" id="PTHR43252:SF7">
    <property type="entry name" value="TRANSCRIPTIONAL REGULATOR YQJI"/>
    <property type="match status" value="1"/>
</dbReference>
<organism evidence="2 3">
    <name type="scientific">Acinetobacter bohemicus</name>
    <dbReference type="NCBI Taxonomy" id="1435036"/>
    <lineage>
        <taxon>Bacteria</taxon>
        <taxon>Pseudomonadati</taxon>
        <taxon>Pseudomonadota</taxon>
        <taxon>Gammaproteobacteria</taxon>
        <taxon>Moraxellales</taxon>
        <taxon>Moraxellaceae</taxon>
        <taxon>Acinetobacter</taxon>
    </lineage>
</organism>
<dbReference type="SUPFAM" id="SSF46785">
    <property type="entry name" value="Winged helix' DNA-binding domain"/>
    <property type="match status" value="1"/>
</dbReference>
<dbReference type="EMBL" id="FOZU01000001">
    <property type="protein sequence ID" value="SFS34224.1"/>
    <property type="molecule type" value="Genomic_DNA"/>
</dbReference>